<evidence type="ECO:0000313" key="2">
    <source>
        <dbReference type="EMBL" id="GAI29068.1"/>
    </source>
</evidence>
<reference evidence="2" key="1">
    <citation type="journal article" date="2014" name="Front. Microbiol.">
        <title>High frequency of phylogenetically diverse reductive dehalogenase-homologous genes in deep subseafloor sedimentary metagenomes.</title>
        <authorList>
            <person name="Kawai M."/>
            <person name="Futagami T."/>
            <person name="Toyoda A."/>
            <person name="Takaki Y."/>
            <person name="Nishi S."/>
            <person name="Hori S."/>
            <person name="Arai W."/>
            <person name="Tsubouchi T."/>
            <person name="Morono Y."/>
            <person name="Uchiyama I."/>
            <person name="Ito T."/>
            <person name="Fujiyama A."/>
            <person name="Inagaki F."/>
            <person name="Takami H."/>
        </authorList>
    </citation>
    <scope>NUCLEOTIDE SEQUENCE</scope>
    <source>
        <strain evidence="2">Expedition CK06-06</strain>
    </source>
</reference>
<keyword evidence="1" id="KW-0472">Membrane</keyword>
<dbReference type="AlphaFoldDB" id="X1MCR6"/>
<protein>
    <submittedName>
        <fullName evidence="2">Uncharacterized protein</fullName>
    </submittedName>
</protein>
<keyword evidence="1" id="KW-1133">Transmembrane helix</keyword>
<feature type="transmembrane region" description="Helical" evidence="1">
    <location>
        <begin position="120"/>
        <end position="139"/>
    </location>
</feature>
<sequence length="188" mass="21416">QGFVFCVIVSILGSIYYVLNLRNLTFDKPIKKINNNIKNKLIAFCEHCEILPENCTLKKDKTLMHIFYQLIDNDPSLTQKSKSIMLNGLVLSTVADVIVITLGFIPIYLVALAITKKVHFIWATGIILFISVLAWLLFLPRATNKHISLSNDQLDFIKVHYTEEVIRKLKRLCPDYQNSDASNSSTDN</sequence>
<keyword evidence="1" id="KW-0812">Transmembrane</keyword>
<feature type="transmembrane region" description="Helical" evidence="1">
    <location>
        <begin position="89"/>
        <end position="114"/>
    </location>
</feature>
<proteinExistence type="predicted"/>
<feature type="non-terminal residue" evidence="2">
    <location>
        <position position="1"/>
    </location>
</feature>
<evidence type="ECO:0000256" key="1">
    <source>
        <dbReference type="SAM" id="Phobius"/>
    </source>
</evidence>
<dbReference type="EMBL" id="BARV01017943">
    <property type="protein sequence ID" value="GAI29068.1"/>
    <property type="molecule type" value="Genomic_DNA"/>
</dbReference>
<comment type="caution">
    <text evidence="2">The sequence shown here is derived from an EMBL/GenBank/DDBJ whole genome shotgun (WGS) entry which is preliminary data.</text>
</comment>
<name>X1MCR6_9ZZZZ</name>
<gene>
    <name evidence="2" type="ORF">S06H3_30461</name>
</gene>
<accession>X1MCR6</accession>
<organism evidence="2">
    <name type="scientific">marine sediment metagenome</name>
    <dbReference type="NCBI Taxonomy" id="412755"/>
    <lineage>
        <taxon>unclassified sequences</taxon>
        <taxon>metagenomes</taxon>
        <taxon>ecological metagenomes</taxon>
    </lineage>
</organism>